<protein>
    <recommendedName>
        <fullName evidence="4">Wall-associated receptor kinase galacturonan-binding domain-containing protein</fullName>
    </recommendedName>
</protein>
<dbReference type="PANTHER" id="PTHR33491">
    <property type="entry name" value="OSJNBA0016N04.9 PROTEIN"/>
    <property type="match status" value="1"/>
</dbReference>
<dbReference type="InterPro" id="IPR025287">
    <property type="entry name" value="WAK_GUB"/>
</dbReference>
<dbReference type="GO" id="GO:0016020">
    <property type="term" value="C:membrane"/>
    <property type="evidence" value="ECO:0007669"/>
    <property type="project" value="UniProtKB-SubCell"/>
</dbReference>
<feature type="domain" description="Wall-associated receptor kinase galacturonan-binding" evidence="4">
    <location>
        <begin position="31"/>
        <end position="93"/>
    </location>
</feature>
<dbReference type="GO" id="GO:0030247">
    <property type="term" value="F:polysaccharide binding"/>
    <property type="evidence" value="ECO:0007669"/>
    <property type="project" value="InterPro"/>
</dbReference>
<evidence type="ECO:0000256" key="2">
    <source>
        <dbReference type="ARBA" id="ARBA00022729"/>
    </source>
</evidence>
<organism evidence="5 6">
    <name type="scientific">Liquidambar formosana</name>
    <name type="common">Formosan gum</name>
    <dbReference type="NCBI Taxonomy" id="63359"/>
    <lineage>
        <taxon>Eukaryota</taxon>
        <taxon>Viridiplantae</taxon>
        <taxon>Streptophyta</taxon>
        <taxon>Embryophyta</taxon>
        <taxon>Tracheophyta</taxon>
        <taxon>Spermatophyta</taxon>
        <taxon>Magnoliopsida</taxon>
        <taxon>eudicotyledons</taxon>
        <taxon>Gunneridae</taxon>
        <taxon>Pentapetalae</taxon>
        <taxon>Saxifragales</taxon>
        <taxon>Altingiaceae</taxon>
        <taxon>Liquidambar</taxon>
    </lineage>
</organism>
<gene>
    <name evidence="5" type="ORF">L1049_007598</name>
</gene>
<evidence type="ECO:0000259" key="4">
    <source>
        <dbReference type="Pfam" id="PF13947"/>
    </source>
</evidence>
<evidence type="ECO:0000313" key="6">
    <source>
        <dbReference type="Proteomes" id="UP001415857"/>
    </source>
</evidence>
<proteinExistence type="predicted"/>
<evidence type="ECO:0000313" key="5">
    <source>
        <dbReference type="EMBL" id="KAK9289443.1"/>
    </source>
</evidence>
<dbReference type="Proteomes" id="UP001415857">
    <property type="component" value="Unassembled WGS sequence"/>
</dbReference>
<dbReference type="Pfam" id="PF13947">
    <property type="entry name" value="GUB_WAK_bind"/>
    <property type="match status" value="1"/>
</dbReference>
<dbReference type="EMBL" id="JBBPBK010000002">
    <property type="protein sequence ID" value="KAK9289443.1"/>
    <property type="molecule type" value="Genomic_DNA"/>
</dbReference>
<name>A0AAP0S1Q5_LIQFO</name>
<dbReference type="AlphaFoldDB" id="A0AAP0S1Q5"/>
<keyword evidence="6" id="KW-1185">Reference proteome</keyword>
<feature type="chain" id="PRO_5042871168" description="Wall-associated receptor kinase galacturonan-binding domain-containing protein" evidence="3">
    <location>
        <begin position="23"/>
        <end position="304"/>
    </location>
</feature>
<evidence type="ECO:0000256" key="1">
    <source>
        <dbReference type="ARBA" id="ARBA00004167"/>
    </source>
</evidence>
<accession>A0AAP0S1Q5</accession>
<keyword evidence="2 3" id="KW-0732">Signal</keyword>
<comment type="caution">
    <text evidence="5">The sequence shown here is derived from an EMBL/GenBank/DDBJ whole genome shotgun (WGS) entry which is preliminary data.</text>
</comment>
<evidence type="ECO:0000256" key="3">
    <source>
        <dbReference type="SAM" id="SignalP"/>
    </source>
</evidence>
<reference evidence="5 6" key="1">
    <citation type="journal article" date="2024" name="Plant J.">
        <title>Genome sequences and population genomics reveal climatic adaptation and genomic divergence between two closely related sweetgum species.</title>
        <authorList>
            <person name="Xu W.Q."/>
            <person name="Ren C.Q."/>
            <person name="Zhang X.Y."/>
            <person name="Comes H.P."/>
            <person name="Liu X.H."/>
            <person name="Li Y.G."/>
            <person name="Kettle C.J."/>
            <person name="Jalonen R."/>
            <person name="Gaisberger H."/>
            <person name="Ma Y.Z."/>
            <person name="Qiu Y.X."/>
        </authorList>
    </citation>
    <scope>NUCLEOTIDE SEQUENCE [LARGE SCALE GENOMIC DNA]</scope>
    <source>
        <strain evidence="5">Hangzhou</strain>
    </source>
</reference>
<sequence length="304" mass="33082">MVVELVLVLLISSLWLMEPSAAAPPMAKHGCTDSCGAVTVPYPFGIGAEQCYLEKGFEITCKESANNPPKPFLTRFDLEVLSISLENQNVTVNVPVVPICRGNPWRSANLTGSPFRFSASNSFIVTGCGNALLTNQSGAIVGGCTTTCNSSIIIDTDGCYGIYCCQVLIPSGLTIFNIKTTTEECTRSFLWYSAHSPISGDFSNSSTPVLLDWMIKSPDIFPRERLSSTWGDANGSVISYGYSCPTYYEGNPYISNGCEGTYNFLLHSLPNLFTMKFSRHDVTWGVAPSKQCLVDCLAPLTFMR</sequence>
<feature type="signal peptide" evidence="3">
    <location>
        <begin position="1"/>
        <end position="22"/>
    </location>
</feature>
<comment type="subcellular location">
    <subcellularLocation>
        <location evidence="1">Membrane</location>
        <topology evidence="1">Single-pass membrane protein</topology>
    </subcellularLocation>
</comment>